<feature type="domain" description="DUF6535" evidence="3">
    <location>
        <begin position="176"/>
        <end position="225"/>
    </location>
</feature>
<organism evidence="4 5">
    <name type="scientific">Suillus subaureus</name>
    <dbReference type="NCBI Taxonomy" id="48587"/>
    <lineage>
        <taxon>Eukaryota</taxon>
        <taxon>Fungi</taxon>
        <taxon>Dikarya</taxon>
        <taxon>Basidiomycota</taxon>
        <taxon>Agaricomycotina</taxon>
        <taxon>Agaricomycetes</taxon>
        <taxon>Agaricomycetidae</taxon>
        <taxon>Boletales</taxon>
        <taxon>Suillineae</taxon>
        <taxon>Suillaceae</taxon>
        <taxon>Suillus</taxon>
    </lineage>
</organism>
<accession>A0A9P7E6D0</accession>
<dbReference type="Pfam" id="PF20153">
    <property type="entry name" value="DUF6535"/>
    <property type="match status" value="2"/>
</dbReference>
<dbReference type="OrthoDB" id="3219854at2759"/>
<keyword evidence="2" id="KW-0472">Membrane</keyword>
<protein>
    <recommendedName>
        <fullName evidence="3">DUF6535 domain-containing protein</fullName>
    </recommendedName>
</protein>
<gene>
    <name evidence="4" type="ORF">BJ212DRAFT_1301551</name>
</gene>
<keyword evidence="5" id="KW-1185">Reference proteome</keyword>
<feature type="domain" description="DUF6535" evidence="3">
    <location>
        <begin position="76"/>
        <end position="173"/>
    </location>
</feature>
<evidence type="ECO:0000259" key="3">
    <source>
        <dbReference type="Pfam" id="PF20153"/>
    </source>
</evidence>
<feature type="transmembrane region" description="Helical" evidence="2">
    <location>
        <begin position="207"/>
        <end position="226"/>
    </location>
</feature>
<evidence type="ECO:0000313" key="4">
    <source>
        <dbReference type="EMBL" id="KAG1812583.1"/>
    </source>
</evidence>
<evidence type="ECO:0000256" key="1">
    <source>
        <dbReference type="SAM" id="MobiDB-lite"/>
    </source>
</evidence>
<dbReference type="InterPro" id="IPR045338">
    <property type="entry name" value="DUF6535"/>
</dbReference>
<dbReference type="AlphaFoldDB" id="A0A9P7E6D0"/>
<dbReference type="GeneID" id="64627160"/>
<dbReference type="EMBL" id="JABBWG010000026">
    <property type="protein sequence ID" value="KAG1812583.1"/>
    <property type="molecule type" value="Genomic_DNA"/>
</dbReference>
<feature type="region of interest" description="Disordered" evidence="1">
    <location>
        <begin position="1"/>
        <end position="35"/>
    </location>
</feature>
<evidence type="ECO:0000313" key="5">
    <source>
        <dbReference type="Proteomes" id="UP000807769"/>
    </source>
</evidence>
<sequence>MPRAPMTLKRSRGLSKEGSTGSAPAQSAYLDEQPPLEMDTIRPADDEIVNVLNRVLDILKDSTIASKTDKDDRSRFWEHDDEFLEQYNSDMDIVLIFSCLFSTVSTAFIVAMESNLSPDPNDTTHALLAQLVQIGLGNFAAAGSIPAAPASTWSPSTANIRIQSIAYASLSFSTGRDSEDERGKRRQEKFDGIVTWYFDAVVQSFPILLQFSLFLFGIALGANMWYEQYTVAWVIIAATVFGFLFYSLTVMAALVSPACPFQTPISTILRILRVDGKIILKFCSFQSESKLQSSYVQLLFRPSSILSNRCMLLFGAFQYPLPWRRSPTRVVDSEAQSLDQSRNVVSMNQCLLKLKLPDTPTSSLEAPSIKWLLETSTDPEVFLAAASLVHQCRLASGSQCLRHAGSTYTIFTTPA</sequence>
<evidence type="ECO:0000256" key="2">
    <source>
        <dbReference type="SAM" id="Phobius"/>
    </source>
</evidence>
<proteinExistence type="predicted"/>
<comment type="caution">
    <text evidence="4">The sequence shown here is derived from an EMBL/GenBank/DDBJ whole genome shotgun (WGS) entry which is preliminary data.</text>
</comment>
<feature type="transmembrane region" description="Helical" evidence="2">
    <location>
        <begin position="233"/>
        <end position="255"/>
    </location>
</feature>
<keyword evidence="2" id="KW-0812">Transmembrane</keyword>
<feature type="transmembrane region" description="Helical" evidence="2">
    <location>
        <begin position="93"/>
        <end position="112"/>
    </location>
</feature>
<reference evidence="4" key="1">
    <citation type="journal article" date="2020" name="New Phytol.">
        <title>Comparative genomics reveals dynamic genome evolution in host specialist ectomycorrhizal fungi.</title>
        <authorList>
            <person name="Lofgren L.A."/>
            <person name="Nguyen N.H."/>
            <person name="Vilgalys R."/>
            <person name="Ruytinx J."/>
            <person name="Liao H.L."/>
            <person name="Branco S."/>
            <person name="Kuo A."/>
            <person name="LaButti K."/>
            <person name="Lipzen A."/>
            <person name="Andreopoulos W."/>
            <person name="Pangilinan J."/>
            <person name="Riley R."/>
            <person name="Hundley H."/>
            <person name="Na H."/>
            <person name="Barry K."/>
            <person name="Grigoriev I.V."/>
            <person name="Stajich J.E."/>
            <person name="Kennedy P.G."/>
        </authorList>
    </citation>
    <scope>NUCLEOTIDE SEQUENCE</scope>
    <source>
        <strain evidence="4">MN1</strain>
    </source>
</reference>
<keyword evidence="2" id="KW-1133">Transmembrane helix</keyword>
<name>A0A9P7E6D0_9AGAM</name>
<dbReference type="RefSeq" id="XP_041190728.1">
    <property type="nucleotide sequence ID" value="XM_041333143.1"/>
</dbReference>
<dbReference type="Proteomes" id="UP000807769">
    <property type="component" value="Unassembled WGS sequence"/>
</dbReference>